<sequence length="148" mass="16864">MSNAFTYVTYIRTTPERLWEALTEPEFHQQYFLGAQMQSDWKKGSAWKMAYADGRVTDSGEILDIDPPRRLVIKWRNEFMPEVKADGYTRCTFVIDQEGDMMKLAVTHEADGPHKLLEHVSKGWPLVLSSLKSLLETGKGLSRPASKG</sequence>
<evidence type="ECO:0000313" key="3">
    <source>
        <dbReference type="EMBL" id="PDQ19486.1"/>
    </source>
</evidence>
<dbReference type="EMBL" id="NWQG01000123">
    <property type="protein sequence ID" value="PDQ19486.1"/>
    <property type="molecule type" value="Genomic_DNA"/>
</dbReference>
<evidence type="ECO:0000259" key="2">
    <source>
        <dbReference type="Pfam" id="PF08327"/>
    </source>
</evidence>
<keyword evidence="4" id="KW-1185">Reference proteome</keyword>
<dbReference type="SUPFAM" id="SSF55961">
    <property type="entry name" value="Bet v1-like"/>
    <property type="match status" value="1"/>
</dbReference>
<proteinExistence type="inferred from homology"/>
<dbReference type="CDD" id="cd08893">
    <property type="entry name" value="SRPBCC_CalC_Aha1-like_GntR-HTH"/>
    <property type="match status" value="1"/>
</dbReference>
<evidence type="ECO:0000256" key="1">
    <source>
        <dbReference type="ARBA" id="ARBA00006817"/>
    </source>
</evidence>
<dbReference type="RefSeq" id="WP_097575317.1">
    <property type="nucleotide sequence ID" value="NZ_NWQG01000123.1"/>
</dbReference>
<dbReference type="AlphaFoldDB" id="A0A2A6FCT7"/>
<name>A0A2A6FCT7_9HYPH</name>
<dbReference type="Pfam" id="PF08327">
    <property type="entry name" value="AHSA1"/>
    <property type="match status" value="1"/>
</dbReference>
<protein>
    <submittedName>
        <fullName evidence="3">ATPase</fullName>
    </submittedName>
</protein>
<evidence type="ECO:0000313" key="4">
    <source>
        <dbReference type="Proteomes" id="UP000219182"/>
    </source>
</evidence>
<comment type="similarity">
    <text evidence="1">Belongs to the AHA1 family.</text>
</comment>
<comment type="caution">
    <text evidence="3">The sequence shown here is derived from an EMBL/GenBank/DDBJ whole genome shotgun (WGS) entry which is preliminary data.</text>
</comment>
<feature type="domain" description="Activator of Hsp90 ATPase homologue 1/2-like C-terminal" evidence="2">
    <location>
        <begin position="13"/>
        <end position="136"/>
    </location>
</feature>
<accession>A0A2A6FCT7</accession>
<dbReference type="InterPro" id="IPR023393">
    <property type="entry name" value="START-like_dom_sf"/>
</dbReference>
<dbReference type="Proteomes" id="UP000219182">
    <property type="component" value="Unassembled WGS sequence"/>
</dbReference>
<reference evidence="3 4" key="1">
    <citation type="submission" date="2017-09" db="EMBL/GenBank/DDBJ databases">
        <title>Mesorhizobum sanjuanii sp. nov. isolated from nodules of Lotus tenuis in saline-alkaline lowlands of Flooding Pampa.</title>
        <authorList>
            <person name="Sannazzaro A.I."/>
            <person name="Torres Tejerizo G.A."/>
            <person name="Fontana F."/>
            <person name="Cumpa Velazquez L.M."/>
            <person name="Hansen L."/>
            <person name="Pistorio M."/>
            <person name="Estrella M.J."/>
        </authorList>
    </citation>
    <scope>NUCLEOTIDE SEQUENCE [LARGE SCALE GENOMIC DNA]</scope>
    <source>
        <strain evidence="3 4">BSA136</strain>
    </source>
</reference>
<dbReference type="Gene3D" id="3.30.530.20">
    <property type="match status" value="1"/>
</dbReference>
<organism evidence="3 4">
    <name type="scientific">Mesorhizobium sanjuanii</name>
    <dbReference type="NCBI Taxonomy" id="2037900"/>
    <lineage>
        <taxon>Bacteria</taxon>
        <taxon>Pseudomonadati</taxon>
        <taxon>Pseudomonadota</taxon>
        <taxon>Alphaproteobacteria</taxon>
        <taxon>Hyphomicrobiales</taxon>
        <taxon>Phyllobacteriaceae</taxon>
        <taxon>Mesorhizobium</taxon>
    </lineage>
</organism>
<gene>
    <name evidence="3" type="ORF">CN311_19240</name>
</gene>
<dbReference type="InterPro" id="IPR013538">
    <property type="entry name" value="ASHA1/2-like_C"/>
</dbReference>